<protein>
    <submittedName>
        <fullName evidence="9">Bifunctional DedA family/phosphatase PAP2 family protein</fullName>
    </submittedName>
</protein>
<dbReference type="PANTHER" id="PTHR30353:SF15">
    <property type="entry name" value="INNER MEMBRANE PROTEIN YABI"/>
    <property type="match status" value="1"/>
</dbReference>
<accession>A0ABT2Y1P8</accession>
<dbReference type="InterPro" id="IPR036938">
    <property type="entry name" value="PAP2/HPO_sf"/>
</dbReference>
<evidence type="ECO:0000313" key="9">
    <source>
        <dbReference type="EMBL" id="MCV2224589.1"/>
    </source>
</evidence>
<evidence type="ECO:0000256" key="6">
    <source>
        <dbReference type="ARBA" id="ARBA00023136"/>
    </source>
</evidence>
<evidence type="ECO:0000256" key="3">
    <source>
        <dbReference type="ARBA" id="ARBA00022475"/>
    </source>
</evidence>
<dbReference type="InterPro" id="IPR032818">
    <property type="entry name" value="DedA-like"/>
</dbReference>
<feature type="transmembrane region" description="Helical" evidence="7">
    <location>
        <begin position="143"/>
        <end position="164"/>
    </location>
</feature>
<dbReference type="InterPro" id="IPR032816">
    <property type="entry name" value="VTT_dom"/>
</dbReference>
<keyword evidence="6 7" id="KW-0472">Membrane</keyword>
<comment type="caution">
    <text evidence="9">The sequence shown here is derived from an EMBL/GenBank/DDBJ whole genome shotgun (WGS) entry which is preliminary data.</text>
</comment>
<evidence type="ECO:0000259" key="8">
    <source>
        <dbReference type="SMART" id="SM00014"/>
    </source>
</evidence>
<organism evidence="9 10">
    <name type="scientific">Pseudomonas mercuritolerans</name>
    <dbReference type="NCBI Taxonomy" id="2951809"/>
    <lineage>
        <taxon>Bacteria</taxon>
        <taxon>Pseudomonadati</taxon>
        <taxon>Pseudomonadota</taxon>
        <taxon>Gammaproteobacteria</taxon>
        <taxon>Pseudomonadales</taxon>
        <taxon>Pseudomonadaceae</taxon>
        <taxon>Pseudomonas</taxon>
    </lineage>
</organism>
<evidence type="ECO:0000313" key="10">
    <source>
        <dbReference type="Proteomes" id="UP001063475"/>
    </source>
</evidence>
<keyword evidence="5 7" id="KW-1133">Transmembrane helix</keyword>
<feature type="transmembrane region" description="Helical" evidence="7">
    <location>
        <begin position="63"/>
        <end position="80"/>
    </location>
</feature>
<dbReference type="SMART" id="SM00014">
    <property type="entry name" value="acidPPc"/>
    <property type="match status" value="1"/>
</dbReference>
<dbReference type="CDD" id="cd03392">
    <property type="entry name" value="PAP2_like_2"/>
    <property type="match status" value="1"/>
</dbReference>
<feature type="transmembrane region" description="Helical" evidence="7">
    <location>
        <begin position="378"/>
        <end position="395"/>
    </location>
</feature>
<dbReference type="EMBL" id="JAMSHA010000009">
    <property type="protein sequence ID" value="MCV2224589.1"/>
    <property type="molecule type" value="Genomic_DNA"/>
</dbReference>
<dbReference type="SUPFAM" id="SSF48317">
    <property type="entry name" value="Acid phosphatase/Vanadium-dependent haloperoxidase"/>
    <property type="match status" value="1"/>
</dbReference>
<reference evidence="9" key="1">
    <citation type="submission" date="2022-06" db="EMBL/GenBank/DDBJ databases">
        <title>De novo draft assembly of the Pseudomonas mercurotoleraris sp. nov., isolated from the plants rhizosphere.</title>
        <authorList>
            <person name="Robas M."/>
            <person name="Gonzalez D."/>
            <person name="Fernandez V.M."/>
            <person name="Luna L."/>
            <person name="Provanza A."/>
            <person name="Jimenez P.A."/>
        </authorList>
    </citation>
    <scope>NUCLEOTIDE SEQUENCE</scope>
    <source>
        <strain evidence="9">SAICEUPSM</strain>
    </source>
</reference>
<evidence type="ECO:0000256" key="4">
    <source>
        <dbReference type="ARBA" id="ARBA00022692"/>
    </source>
</evidence>
<dbReference type="Gene3D" id="1.20.144.10">
    <property type="entry name" value="Phosphatidic acid phosphatase type 2/haloperoxidase"/>
    <property type="match status" value="1"/>
</dbReference>
<feature type="transmembrane region" description="Helical" evidence="7">
    <location>
        <begin position="283"/>
        <end position="304"/>
    </location>
</feature>
<evidence type="ECO:0000256" key="7">
    <source>
        <dbReference type="SAM" id="Phobius"/>
    </source>
</evidence>
<sequence>MGPWLDSITGWLGANPQWLAAAVFLVACVECLAIAGLIVPGTVLLFAVAVLAGSGALSLSETLLLGFLGGILGDLISYFLGRHFHQNIRRLPGLRHHPEWMAGAESYFQRYGIASLLVGRFIGPLRPMLPMVAGMCDMPFPRFFAVSLLAAAGWSLAYLLPGWATGAAFRLPLPEGFWLEAGIVAASIAVMVGLSVNSSVRRHRRATIWIGGMSLLILIGLFIGYPYLTALDNGVMTLVQEHRQPALDEIAVTLTLIGEFRNMLLFSALLVILLLLCKQWRQAIFAGATMMVTAMANTGTKYFFARVRPEVLSDPLTTYSMPSGHASGAFALFLTLGVLAGRGQPPRMRLTWLLIACIPALAIALSRVYLGAHWPTDILAGAMLASCVCAAMLWLSQRQTSLNAMPFKIWWLILPSMVALFGFFVLRHLPHTLLRYAY</sequence>
<dbReference type="Pfam" id="PF01569">
    <property type="entry name" value="PAP2"/>
    <property type="match status" value="1"/>
</dbReference>
<dbReference type="InterPro" id="IPR000326">
    <property type="entry name" value="PAP2/HPO"/>
</dbReference>
<keyword evidence="4 7" id="KW-0812">Transmembrane</keyword>
<comment type="similarity">
    <text evidence="2">Belongs to the DedA family.</text>
</comment>
<comment type="subcellular location">
    <subcellularLocation>
        <location evidence="1">Cell membrane</location>
        <topology evidence="1">Multi-pass membrane protein</topology>
    </subcellularLocation>
</comment>
<dbReference type="PANTHER" id="PTHR30353">
    <property type="entry name" value="INNER MEMBRANE PROTEIN DEDA-RELATED"/>
    <property type="match status" value="1"/>
</dbReference>
<keyword evidence="10" id="KW-1185">Reference proteome</keyword>
<feature type="transmembrane region" description="Helical" evidence="7">
    <location>
        <begin position="250"/>
        <end position="276"/>
    </location>
</feature>
<evidence type="ECO:0000256" key="5">
    <source>
        <dbReference type="ARBA" id="ARBA00022989"/>
    </source>
</evidence>
<feature type="domain" description="Phosphatidic acid phosphatase type 2/haloperoxidase" evidence="8">
    <location>
        <begin position="283"/>
        <end position="393"/>
    </location>
</feature>
<feature type="transmembrane region" description="Helical" evidence="7">
    <location>
        <begin position="352"/>
        <end position="372"/>
    </location>
</feature>
<evidence type="ECO:0000256" key="1">
    <source>
        <dbReference type="ARBA" id="ARBA00004651"/>
    </source>
</evidence>
<keyword evidence="3" id="KW-1003">Cell membrane</keyword>
<name>A0ABT2Y1P8_9PSED</name>
<dbReference type="Proteomes" id="UP001063475">
    <property type="component" value="Unassembled WGS sequence"/>
</dbReference>
<dbReference type="Pfam" id="PF09335">
    <property type="entry name" value="VTT_dom"/>
    <property type="match status" value="1"/>
</dbReference>
<feature type="transmembrane region" description="Helical" evidence="7">
    <location>
        <begin position="407"/>
        <end position="426"/>
    </location>
</feature>
<dbReference type="RefSeq" id="WP_137215663.1">
    <property type="nucleotide sequence ID" value="NZ_JAMSHA010000009.1"/>
</dbReference>
<feature type="transmembrane region" description="Helical" evidence="7">
    <location>
        <begin position="324"/>
        <end position="340"/>
    </location>
</feature>
<feature type="transmembrane region" description="Helical" evidence="7">
    <location>
        <begin position="20"/>
        <end position="51"/>
    </location>
</feature>
<feature type="transmembrane region" description="Helical" evidence="7">
    <location>
        <begin position="176"/>
        <end position="196"/>
    </location>
</feature>
<feature type="transmembrane region" description="Helical" evidence="7">
    <location>
        <begin position="208"/>
        <end position="230"/>
    </location>
</feature>
<proteinExistence type="inferred from homology"/>
<evidence type="ECO:0000256" key="2">
    <source>
        <dbReference type="ARBA" id="ARBA00010792"/>
    </source>
</evidence>
<gene>
    <name evidence="9" type="ORF">ND528_23820</name>
</gene>